<dbReference type="AlphaFoldDB" id="A0A4C1SZ52"/>
<reference evidence="1 2" key="1">
    <citation type="journal article" date="2019" name="Commun. Biol.">
        <title>The bagworm genome reveals a unique fibroin gene that provides high tensile strength.</title>
        <authorList>
            <person name="Kono N."/>
            <person name="Nakamura H."/>
            <person name="Ohtoshi R."/>
            <person name="Tomita M."/>
            <person name="Numata K."/>
            <person name="Arakawa K."/>
        </authorList>
    </citation>
    <scope>NUCLEOTIDE SEQUENCE [LARGE SCALE GENOMIC DNA]</scope>
</reference>
<sequence length="99" mass="11391">MRKRARKRDWAIHKMKEFIYAHERCLGWKLVCPCIIETIPMSPNTITLPAPAARQVAASRRTTCPAPYARRNKLFAHKSGRTKTVCPGVARIQITGWRF</sequence>
<accession>A0A4C1SZ52</accession>
<name>A0A4C1SZ52_EUMVA</name>
<protein>
    <submittedName>
        <fullName evidence="1">Uncharacterized protein</fullName>
    </submittedName>
</protein>
<keyword evidence="2" id="KW-1185">Reference proteome</keyword>
<evidence type="ECO:0000313" key="1">
    <source>
        <dbReference type="EMBL" id="GBP06550.1"/>
    </source>
</evidence>
<comment type="caution">
    <text evidence="1">The sequence shown here is derived from an EMBL/GenBank/DDBJ whole genome shotgun (WGS) entry which is preliminary data.</text>
</comment>
<proteinExistence type="predicted"/>
<evidence type="ECO:0000313" key="2">
    <source>
        <dbReference type="Proteomes" id="UP000299102"/>
    </source>
</evidence>
<dbReference type="EMBL" id="BGZK01000023">
    <property type="protein sequence ID" value="GBP06550.1"/>
    <property type="molecule type" value="Genomic_DNA"/>
</dbReference>
<organism evidence="1 2">
    <name type="scientific">Eumeta variegata</name>
    <name type="common">Bagworm moth</name>
    <name type="synonym">Eumeta japonica</name>
    <dbReference type="NCBI Taxonomy" id="151549"/>
    <lineage>
        <taxon>Eukaryota</taxon>
        <taxon>Metazoa</taxon>
        <taxon>Ecdysozoa</taxon>
        <taxon>Arthropoda</taxon>
        <taxon>Hexapoda</taxon>
        <taxon>Insecta</taxon>
        <taxon>Pterygota</taxon>
        <taxon>Neoptera</taxon>
        <taxon>Endopterygota</taxon>
        <taxon>Lepidoptera</taxon>
        <taxon>Glossata</taxon>
        <taxon>Ditrysia</taxon>
        <taxon>Tineoidea</taxon>
        <taxon>Psychidae</taxon>
        <taxon>Oiketicinae</taxon>
        <taxon>Eumeta</taxon>
    </lineage>
</organism>
<gene>
    <name evidence="1" type="ORF">EVAR_92548_1</name>
</gene>
<dbReference type="Proteomes" id="UP000299102">
    <property type="component" value="Unassembled WGS sequence"/>
</dbReference>